<gene>
    <name evidence="1" type="primary">ORF149638</name>
</gene>
<name>A0A0B7B0P7_9EUPU</name>
<reference evidence="1" key="1">
    <citation type="submission" date="2014-12" db="EMBL/GenBank/DDBJ databases">
        <title>Insight into the proteome of Arion vulgaris.</title>
        <authorList>
            <person name="Aradska J."/>
            <person name="Bulat T."/>
            <person name="Smidak R."/>
            <person name="Sarate P."/>
            <person name="Gangsoo J."/>
            <person name="Sialana F."/>
            <person name="Bilban M."/>
            <person name="Lubec G."/>
        </authorList>
    </citation>
    <scope>NUCLEOTIDE SEQUENCE</scope>
    <source>
        <tissue evidence="1">Skin</tissue>
    </source>
</reference>
<dbReference type="AlphaFoldDB" id="A0A0B7B0P7"/>
<proteinExistence type="predicted"/>
<protein>
    <submittedName>
        <fullName evidence="1">Uncharacterized protein</fullName>
    </submittedName>
</protein>
<sequence length="52" mass="5908">MFATPFQSEKTYLLTVLIVGHLRMDTEDVLQSLHDCLLDEDTKINVESIQGV</sequence>
<organism evidence="1">
    <name type="scientific">Arion vulgaris</name>
    <dbReference type="NCBI Taxonomy" id="1028688"/>
    <lineage>
        <taxon>Eukaryota</taxon>
        <taxon>Metazoa</taxon>
        <taxon>Spiralia</taxon>
        <taxon>Lophotrochozoa</taxon>
        <taxon>Mollusca</taxon>
        <taxon>Gastropoda</taxon>
        <taxon>Heterobranchia</taxon>
        <taxon>Euthyneura</taxon>
        <taxon>Panpulmonata</taxon>
        <taxon>Eupulmonata</taxon>
        <taxon>Stylommatophora</taxon>
        <taxon>Helicina</taxon>
        <taxon>Arionoidea</taxon>
        <taxon>Arionidae</taxon>
        <taxon>Arion</taxon>
    </lineage>
</organism>
<evidence type="ECO:0000313" key="1">
    <source>
        <dbReference type="EMBL" id="CEK85690.1"/>
    </source>
</evidence>
<dbReference type="EMBL" id="HACG01038825">
    <property type="protein sequence ID" value="CEK85690.1"/>
    <property type="molecule type" value="Transcribed_RNA"/>
</dbReference>
<accession>A0A0B7B0P7</accession>